<protein>
    <submittedName>
        <fullName evidence="1">Uncharacterized protein</fullName>
    </submittedName>
</protein>
<name>A0A518RBG4_9SPHN</name>
<dbReference type="KEGG" id="ssua:FPZ54_01275"/>
<dbReference type="Proteomes" id="UP000318055">
    <property type="component" value="Chromosome"/>
</dbReference>
<sequence length="125" mass="14085">MPIKRLQLNLIHDACGTPSMYSEKSDPLRSCQTAQNVEAALARVRQPLKRVGSRDRTQSLLTNKFVHPFYFGKNESHVGNEFFLAGFFHARTSRIKSILSRVSIQVITSSIGGAPFQCWIPHDLN</sequence>
<accession>A0A518RBG4</accession>
<evidence type="ECO:0000313" key="2">
    <source>
        <dbReference type="Proteomes" id="UP000318055"/>
    </source>
</evidence>
<dbReference type="EMBL" id="CP042239">
    <property type="protein sequence ID" value="QDX24797.1"/>
    <property type="molecule type" value="Genomic_DNA"/>
</dbReference>
<reference evidence="1 2" key="1">
    <citation type="submission" date="2019-07" db="EMBL/GenBank/DDBJ databases">
        <title>Sphingomonas alkalisoli sp. nov., isolated from rhizosphere soil of Suaedae salsa.</title>
        <authorList>
            <person name="Zhang H."/>
            <person name="Xu L."/>
            <person name="Zhang J.-X."/>
            <person name="Sun J.-Q."/>
        </authorList>
    </citation>
    <scope>NUCLEOTIDE SEQUENCE [LARGE SCALE GENOMIC DNA]</scope>
    <source>
        <strain evidence="1 2">XS-10</strain>
    </source>
</reference>
<proteinExistence type="predicted"/>
<organism evidence="1 2">
    <name type="scientific">Sphingomonas suaedae</name>
    <dbReference type="NCBI Taxonomy" id="2599297"/>
    <lineage>
        <taxon>Bacteria</taxon>
        <taxon>Pseudomonadati</taxon>
        <taxon>Pseudomonadota</taxon>
        <taxon>Alphaproteobacteria</taxon>
        <taxon>Sphingomonadales</taxon>
        <taxon>Sphingomonadaceae</taxon>
        <taxon>Sphingomonas</taxon>
    </lineage>
</organism>
<keyword evidence="2" id="KW-1185">Reference proteome</keyword>
<gene>
    <name evidence="1" type="ORF">FPZ54_01275</name>
</gene>
<dbReference type="AlphaFoldDB" id="A0A518RBG4"/>
<dbReference type="RefSeq" id="WP_145844398.1">
    <property type="nucleotide sequence ID" value="NZ_CP042239.1"/>
</dbReference>
<evidence type="ECO:0000313" key="1">
    <source>
        <dbReference type="EMBL" id="QDX24797.1"/>
    </source>
</evidence>